<dbReference type="PATRIC" id="fig|1408103.3.peg.370"/>
<keyword evidence="1" id="KW-0732">Signal</keyword>
<organism evidence="2 3">
    <name type="scientific">Mesobacillus campisalis</name>
    <dbReference type="NCBI Taxonomy" id="1408103"/>
    <lineage>
        <taxon>Bacteria</taxon>
        <taxon>Bacillati</taxon>
        <taxon>Bacillota</taxon>
        <taxon>Bacilli</taxon>
        <taxon>Bacillales</taxon>
        <taxon>Bacillaceae</taxon>
        <taxon>Mesobacillus</taxon>
    </lineage>
</organism>
<dbReference type="Proteomes" id="UP000034166">
    <property type="component" value="Unassembled WGS sequence"/>
</dbReference>
<feature type="chain" id="PRO_5005642022" evidence="1">
    <location>
        <begin position="28"/>
        <end position="173"/>
    </location>
</feature>
<keyword evidence="3" id="KW-1185">Reference proteome</keyword>
<sequence>MKKKTPFILSMTALALGFGVLNPTVFAESKAKLAHLVMEHEMKIAALEEAQQTSGNGKSEEAVSEDILNALYREVEITLPRYTEFWNEEIDDMDKINVTKFDVLDSNGEVKILIYLEGVYGWKQDERGIFEPGRYLAYNFINAMNITAEMYGVEVNYEFYQNGERVSAVNLIP</sequence>
<dbReference type="OrthoDB" id="2970412at2"/>
<comment type="caution">
    <text evidence="2">The sequence shown here is derived from an EMBL/GenBank/DDBJ whole genome shotgun (WGS) entry which is preliminary data.</text>
</comment>
<dbReference type="EMBL" id="LAYY01000001">
    <property type="protein sequence ID" value="KKK40001.1"/>
    <property type="molecule type" value="Genomic_DNA"/>
</dbReference>
<gene>
    <name evidence="2" type="ORF">WQ57_01655</name>
</gene>
<dbReference type="RefSeq" id="WP_046521942.1">
    <property type="nucleotide sequence ID" value="NZ_LAYY01000001.1"/>
</dbReference>
<accession>A0A0M2T1Z9</accession>
<proteinExistence type="predicted"/>
<evidence type="ECO:0000313" key="3">
    <source>
        <dbReference type="Proteomes" id="UP000034166"/>
    </source>
</evidence>
<reference evidence="2 3" key="1">
    <citation type="submission" date="2015-04" db="EMBL/GenBank/DDBJ databases">
        <title>Taxonomic description and genome sequence of Bacillus campisalis sp. nov., a novel member of the genus Bacillus isolated from solar saltern.</title>
        <authorList>
            <person name="Mathan Kumar R."/>
            <person name="Kaur G."/>
            <person name="Kumar A."/>
            <person name="Singh N.K."/>
            <person name="Kaur N."/>
            <person name="Kumar N."/>
            <person name="Mayilraj S."/>
        </authorList>
    </citation>
    <scope>NUCLEOTIDE SEQUENCE [LARGE SCALE GENOMIC DNA]</scope>
    <source>
        <strain evidence="2 3">SA2-6</strain>
    </source>
</reference>
<evidence type="ECO:0000313" key="2">
    <source>
        <dbReference type="EMBL" id="KKK40001.1"/>
    </source>
</evidence>
<feature type="signal peptide" evidence="1">
    <location>
        <begin position="1"/>
        <end position="27"/>
    </location>
</feature>
<name>A0A0M2T1Z9_9BACI</name>
<evidence type="ECO:0000256" key="1">
    <source>
        <dbReference type="SAM" id="SignalP"/>
    </source>
</evidence>
<dbReference type="AlphaFoldDB" id="A0A0M2T1Z9"/>
<protein>
    <submittedName>
        <fullName evidence="2">Uncharacterized protein</fullName>
    </submittedName>
</protein>